<dbReference type="AlphaFoldDB" id="A0A645FLV3"/>
<organism evidence="1">
    <name type="scientific">bioreactor metagenome</name>
    <dbReference type="NCBI Taxonomy" id="1076179"/>
    <lineage>
        <taxon>unclassified sequences</taxon>
        <taxon>metagenomes</taxon>
        <taxon>ecological metagenomes</taxon>
    </lineage>
</organism>
<dbReference type="GO" id="GO:0006508">
    <property type="term" value="P:proteolysis"/>
    <property type="evidence" value="ECO:0007669"/>
    <property type="project" value="InterPro"/>
</dbReference>
<dbReference type="PANTHER" id="PTHR22939:SF129">
    <property type="entry name" value="SERINE PROTEASE HTRA2, MITOCHONDRIAL"/>
    <property type="match status" value="1"/>
</dbReference>
<reference evidence="1" key="1">
    <citation type="submission" date="2019-08" db="EMBL/GenBank/DDBJ databases">
        <authorList>
            <person name="Kucharzyk K."/>
            <person name="Murdoch R.W."/>
            <person name="Higgins S."/>
            <person name="Loffler F."/>
        </authorList>
    </citation>
    <scope>NUCLEOTIDE SEQUENCE</scope>
</reference>
<protein>
    <submittedName>
        <fullName evidence="1">Uncharacterized protein</fullName>
    </submittedName>
</protein>
<comment type="caution">
    <text evidence="1">The sequence shown here is derived from an EMBL/GenBank/DDBJ whole genome shotgun (WGS) entry which is preliminary data.</text>
</comment>
<accession>A0A645FLV3</accession>
<dbReference type="PRINTS" id="PR00834">
    <property type="entry name" value="PROTEASES2C"/>
</dbReference>
<dbReference type="InterPro" id="IPR001940">
    <property type="entry name" value="Peptidase_S1C"/>
</dbReference>
<dbReference type="InterPro" id="IPR009003">
    <property type="entry name" value="Peptidase_S1_PA"/>
</dbReference>
<dbReference type="InterPro" id="IPR013783">
    <property type="entry name" value="Ig-like_fold"/>
</dbReference>
<dbReference type="SUPFAM" id="SSF50494">
    <property type="entry name" value="Trypsin-like serine proteases"/>
    <property type="match status" value="1"/>
</dbReference>
<dbReference type="PANTHER" id="PTHR22939">
    <property type="entry name" value="SERINE PROTEASE FAMILY S1C HTRA-RELATED"/>
    <property type="match status" value="1"/>
</dbReference>
<dbReference type="GO" id="GO:0004252">
    <property type="term" value="F:serine-type endopeptidase activity"/>
    <property type="evidence" value="ECO:0007669"/>
    <property type="project" value="InterPro"/>
</dbReference>
<evidence type="ECO:0000313" key="1">
    <source>
        <dbReference type="EMBL" id="MPN14329.1"/>
    </source>
</evidence>
<dbReference type="Pfam" id="PF13365">
    <property type="entry name" value="Trypsin_2"/>
    <property type="match status" value="1"/>
</dbReference>
<dbReference type="EMBL" id="VSSQ01060930">
    <property type="protein sequence ID" value="MPN14329.1"/>
    <property type="molecule type" value="Genomic_DNA"/>
</dbReference>
<sequence>MLINTNQWQGSGVILSSDGYIATNFHVVENASLIRVEFYDRSIYSGKVHIAGYDTARDLVILKIDANNLTYAAIGNSDEVEIGESVTAIGSPNGVLNVVSTGKVTDKNDFIISSSAYITGGSSGGGLFNSKGEVIGINSSYDTIEHYMAIPINFVSEMDISQNISLDSWRNINASLVAPQTFTYAVEKNTASISWDPVYSTDGYHIYTSYEEDGKYTLLRNPTENTNIWSWGFPYCFKITATVDNTFYFKISSVRNGVESPLSKAYKVEM</sequence>
<name>A0A645FLV3_9ZZZZ</name>
<proteinExistence type="predicted"/>
<gene>
    <name evidence="1" type="ORF">SDC9_161655</name>
</gene>
<dbReference type="Gene3D" id="2.60.40.10">
    <property type="entry name" value="Immunoglobulins"/>
    <property type="match status" value="1"/>
</dbReference>
<dbReference type="Gene3D" id="2.40.10.120">
    <property type="match status" value="1"/>
</dbReference>